<evidence type="ECO:0000256" key="1">
    <source>
        <dbReference type="ARBA" id="ARBA00004141"/>
    </source>
</evidence>
<dbReference type="InterPro" id="IPR029063">
    <property type="entry name" value="SAM-dependent_MTases_sf"/>
</dbReference>
<dbReference type="Gene3D" id="3.40.50.150">
    <property type="entry name" value="Vaccinia Virus protein VP39"/>
    <property type="match status" value="1"/>
</dbReference>
<evidence type="ECO:0000313" key="7">
    <source>
        <dbReference type="EMBL" id="PHT63846.1"/>
    </source>
</evidence>
<evidence type="ECO:0000256" key="4">
    <source>
        <dbReference type="ARBA" id="ARBA00023136"/>
    </source>
</evidence>
<keyword evidence="2 6" id="KW-0812">Transmembrane</keyword>
<dbReference type="Gramene" id="PHT63846">
    <property type="protein sequence ID" value="PHT63846"/>
    <property type="gene ID" value="T459_32375"/>
</dbReference>
<evidence type="ECO:0000256" key="6">
    <source>
        <dbReference type="SAM" id="Phobius"/>
    </source>
</evidence>
<sequence length="288" mass="32276">MEEFFSSCESALTEYGLLVLQFISMPDEWYDSHRHSTDFMREYTFPGGFLPSLSRVTSAMATDSRLCAPGRDRNSLLSNIEMLAKKLLEKSKYADTRQLITVSVAKFVLWDSMTSSSGHGSTTLTIALLDSKRAQWEIISQIIRLVNGTAAGWGNMGDSATQLLMSLLYDIIRKAGTTPSTARIIVFFIPGWLHVIMGILVLTLGQNLPDGNLASLQKKGDATKDKLSKILWYAATNYRTWIFVLLYGYSMGVELTIDNVIAEYFFDRFDLKLHMAGLIAACLVWVTY</sequence>
<comment type="subcellular location">
    <subcellularLocation>
        <location evidence="1">Membrane</location>
        <topology evidence="1">Multi-pass membrane protein</topology>
    </subcellularLocation>
</comment>
<keyword evidence="3 6" id="KW-1133">Transmembrane helix</keyword>
<dbReference type="GO" id="GO:0016020">
    <property type="term" value="C:membrane"/>
    <property type="evidence" value="ECO:0007669"/>
    <property type="project" value="UniProtKB-SubCell"/>
</dbReference>
<dbReference type="STRING" id="4072.A0A2G2Y258"/>
<evidence type="ECO:0000256" key="3">
    <source>
        <dbReference type="ARBA" id="ARBA00022989"/>
    </source>
</evidence>
<evidence type="ECO:0000256" key="5">
    <source>
        <dbReference type="ARBA" id="ARBA00044504"/>
    </source>
</evidence>
<dbReference type="SUPFAM" id="SSF103473">
    <property type="entry name" value="MFS general substrate transporter"/>
    <property type="match status" value="1"/>
</dbReference>
<dbReference type="SUPFAM" id="SSF53335">
    <property type="entry name" value="S-adenosyl-L-methionine-dependent methyltransferases"/>
    <property type="match status" value="1"/>
</dbReference>
<dbReference type="AlphaFoldDB" id="A0A2G2Y258"/>
<name>A0A2G2Y258_CAPAN</name>
<dbReference type="GO" id="GO:0015112">
    <property type="term" value="F:nitrate transmembrane transporter activity"/>
    <property type="evidence" value="ECO:0007669"/>
    <property type="project" value="InterPro"/>
</dbReference>
<evidence type="ECO:0000313" key="8">
    <source>
        <dbReference type="Proteomes" id="UP000222542"/>
    </source>
</evidence>
<dbReference type="InterPro" id="IPR036259">
    <property type="entry name" value="MFS_trans_sf"/>
</dbReference>
<keyword evidence="8" id="KW-1185">Reference proteome</keyword>
<organism evidence="7 8">
    <name type="scientific">Capsicum annuum</name>
    <name type="common">Capsicum pepper</name>
    <dbReference type="NCBI Taxonomy" id="4072"/>
    <lineage>
        <taxon>Eukaryota</taxon>
        <taxon>Viridiplantae</taxon>
        <taxon>Streptophyta</taxon>
        <taxon>Embryophyta</taxon>
        <taxon>Tracheophyta</taxon>
        <taxon>Spermatophyta</taxon>
        <taxon>Magnoliopsida</taxon>
        <taxon>eudicotyledons</taxon>
        <taxon>Gunneridae</taxon>
        <taxon>Pentapetalae</taxon>
        <taxon>asterids</taxon>
        <taxon>lamiids</taxon>
        <taxon>Solanales</taxon>
        <taxon>Solanaceae</taxon>
        <taxon>Solanoideae</taxon>
        <taxon>Capsiceae</taxon>
        <taxon>Capsicum</taxon>
    </lineage>
</organism>
<feature type="transmembrane region" description="Helical" evidence="6">
    <location>
        <begin position="184"/>
        <end position="209"/>
    </location>
</feature>
<comment type="caution">
    <text evidence="7">The sequence shown here is derived from an EMBL/GenBank/DDBJ whole genome shotgun (WGS) entry which is preliminary data.</text>
</comment>
<dbReference type="Proteomes" id="UP000222542">
    <property type="component" value="Unassembled WGS sequence"/>
</dbReference>
<accession>A0A2G2Y258</accession>
<protein>
    <submittedName>
        <fullName evidence="7">Uncharacterized protein</fullName>
    </submittedName>
</protein>
<gene>
    <name evidence="7" type="ORF">T459_32375</name>
</gene>
<dbReference type="Pfam" id="PF02353">
    <property type="entry name" value="CMAS"/>
    <property type="match status" value="1"/>
</dbReference>
<proteinExistence type="inferred from homology"/>
<reference evidence="7 8" key="1">
    <citation type="journal article" date="2014" name="Nat. Genet.">
        <title>Genome sequence of the hot pepper provides insights into the evolution of pungency in Capsicum species.</title>
        <authorList>
            <person name="Kim S."/>
            <person name="Park M."/>
            <person name="Yeom S.I."/>
            <person name="Kim Y.M."/>
            <person name="Lee J.M."/>
            <person name="Lee H.A."/>
            <person name="Seo E."/>
            <person name="Choi J."/>
            <person name="Cheong K."/>
            <person name="Kim K.T."/>
            <person name="Jung K."/>
            <person name="Lee G.W."/>
            <person name="Oh S.K."/>
            <person name="Bae C."/>
            <person name="Kim S.B."/>
            <person name="Lee H.Y."/>
            <person name="Kim S.Y."/>
            <person name="Kim M.S."/>
            <person name="Kang B.C."/>
            <person name="Jo Y.D."/>
            <person name="Yang H.B."/>
            <person name="Jeong H.J."/>
            <person name="Kang W.H."/>
            <person name="Kwon J.K."/>
            <person name="Shin C."/>
            <person name="Lim J.Y."/>
            <person name="Park J.H."/>
            <person name="Huh J.H."/>
            <person name="Kim J.S."/>
            <person name="Kim B.D."/>
            <person name="Cohen O."/>
            <person name="Paran I."/>
            <person name="Suh M.C."/>
            <person name="Lee S.B."/>
            <person name="Kim Y.K."/>
            <person name="Shin Y."/>
            <person name="Noh S.J."/>
            <person name="Park J."/>
            <person name="Seo Y.S."/>
            <person name="Kwon S.Y."/>
            <person name="Kim H.A."/>
            <person name="Park J.M."/>
            <person name="Kim H.J."/>
            <person name="Choi S.B."/>
            <person name="Bosland P.W."/>
            <person name="Reeves G."/>
            <person name="Jo S.H."/>
            <person name="Lee B.W."/>
            <person name="Cho H.T."/>
            <person name="Choi H.S."/>
            <person name="Lee M.S."/>
            <person name="Yu Y."/>
            <person name="Do Choi Y."/>
            <person name="Park B.S."/>
            <person name="van Deynze A."/>
            <person name="Ashrafi H."/>
            <person name="Hill T."/>
            <person name="Kim W.T."/>
            <person name="Pai H.S."/>
            <person name="Ahn H.K."/>
            <person name="Yeam I."/>
            <person name="Giovannoni J.J."/>
            <person name="Rose J.K."/>
            <person name="Sorensen I."/>
            <person name="Lee S.J."/>
            <person name="Kim R.W."/>
            <person name="Choi I.Y."/>
            <person name="Choi B.S."/>
            <person name="Lim J.S."/>
            <person name="Lee Y.H."/>
            <person name="Choi D."/>
        </authorList>
    </citation>
    <scope>NUCLEOTIDE SEQUENCE [LARGE SCALE GENOMIC DNA]</scope>
    <source>
        <strain evidence="8">cv. CM334</strain>
    </source>
</reference>
<keyword evidence="4 6" id="KW-0472">Membrane</keyword>
<comment type="similarity">
    <text evidence="5">Belongs to the major facilitator superfamily. Phosphate:H(+) symporter (TC 2.A.1.9) family.</text>
</comment>
<dbReference type="EMBL" id="AYRZ02000023">
    <property type="protein sequence ID" value="PHT63846.1"/>
    <property type="molecule type" value="Genomic_DNA"/>
</dbReference>
<reference evidence="7 8" key="2">
    <citation type="journal article" date="2017" name="Genome Biol.">
        <title>New reference genome sequences of hot pepper reveal the massive evolution of plant disease-resistance genes by retroduplication.</title>
        <authorList>
            <person name="Kim S."/>
            <person name="Park J."/>
            <person name="Yeom S.I."/>
            <person name="Kim Y.M."/>
            <person name="Seo E."/>
            <person name="Kim K.T."/>
            <person name="Kim M.S."/>
            <person name="Lee J.M."/>
            <person name="Cheong K."/>
            <person name="Shin H.S."/>
            <person name="Kim S.B."/>
            <person name="Han K."/>
            <person name="Lee J."/>
            <person name="Park M."/>
            <person name="Lee H.A."/>
            <person name="Lee H.Y."/>
            <person name="Lee Y."/>
            <person name="Oh S."/>
            <person name="Lee J.H."/>
            <person name="Choi E."/>
            <person name="Choi E."/>
            <person name="Lee S.E."/>
            <person name="Jeon J."/>
            <person name="Kim H."/>
            <person name="Choi G."/>
            <person name="Song H."/>
            <person name="Lee J."/>
            <person name="Lee S.C."/>
            <person name="Kwon J.K."/>
            <person name="Lee H.Y."/>
            <person name="Koo N."/>
            <person name="Hong Y."/>
            <person name="Kim R.W."/>
            <person name="Kang W.H."/>
            <person name="Huh J.H."/>
            <person name="Kang B.C."/>
            <person name="Yang T.J."/>
            <person name="Lee Y.H."/>
            <person name="Bennetzen J.L."/>
            <person name="Choi D."/>
        </authorList>
    </citation>
    <scope>NUCLEOTIDE SEQUENCE [LARGE SCALE GENOMIC DNA]</scope>
    <source>
        <strain evidence="8">cv. CM334</strain>
    </source>
</reference>
<evidence type="ECO:0000256" key="2">
    <source>
        <dbReference type="ARBA" id="ARBA00022692"/>
    </source>
</evidence>
<dbReference type="InterPro" id="IPR044772">
    <property type="entry name" value="NO3_transporter"/>
</dbReference>
<dbReference type="PANTHER" id="PTHR23515">
    <property type="entry name" value="HIGH-AFFINITY NITRATE TRANSPORTER 2.3"/>
    <property type="match status" value="1"/>
</dbReference>